<dbReference type="OrthoDB" id="3592703at2759"/>
<dbReference type="Proteomes" id="UP000824120">
    <property type="component" value="Chromosome 8"/>
</dbReference>
<dbReference type="InterPro" id="IPR036291">
    <property type="entry name" value="NAD(P)-bd_dom_sf"/>
</dbReference>
<dbReference type="GO" id="GO:0034256">
    <property type="term" value="F:chlorophyll(ide) b reductase activity"/>
    <property type="evidence" value="ECO:0007669"/>
    <property type="project" value="TreeGrafter"/>
</dbReference>
<organism evidence="1 2">
    <name type="scientific">Solanum commersonii</name>
    <name type="common">Commerson's wild potato</name>
    <name type="synonym">Commerson's nightshade</name>
    <dbReference type="NCBI Taxonomy" id="4109"/>
    <lineage>
        <taxon>Eukaryota</taxon>
        <taxon>Viridiplantae</taxon>
        <taxon>Streptophyta</taxon>
        <taxon>Embryophyta</taxon>
        <taxon>Tracheophyta</taxon>
        <taxon>Spermatophyta</taxon>
        <taxon>Magnoliopsida</taxon>
        <taxon>eudicotyledons</taxon>
        <taxon>Gunneridae</taxon>
        <taxon>Pentapetalae</taxon>
        <taxon>asterids</taxon>
        <taxon>lamiids</taxon>
        <taxon>Solanales</taxon>
        <taxon>Solanaceae</taxon>
        <taxon>Solanoideae</taxon>
        <taxon>Solaneae</taxon>
        <taxon>Solanum</taxon>
    </lineage>
</organism>
<accession>A0A9J5XRX2</accession>
<sequence>MCLVSFSIFRFAAYGATKRSVVHLTKSLQAELEMQDVKNVLVHNLSPGMVTTDLLMSGANTKQAKFFINVLAEPADVVKSFTRNSLNEYEICRVLTRTTLVLFPVASSMLLFLQVAEYLVPNIRSIPTNGSTKATYIRFLTGLKAYSQIFSVKWSTFAPLISGLRLVLDGIDMFLKIDAMGPNGWIGVVIRTSAISCFYITEIMHGPVHAILLPAKILSSPSKKLFASMNKKIRR</sequence>
<evidence type="ECO:0000313" key="2">
    <source>
        <dbReference type="Proteomes" id="UP000824120"/>
    </source>
</evidence>
<evidence type="ECO:0000313" key="1">
    <source>
        <dbReference type="EMBL" id="KAG5590295.1"/>
    </source>
</evidence>
<gene>
    <name evidence="1" type="ORF">H5410_040809</name>
</gene>
<name>A0A9J5XRX2_SOLCO</name>
<dbReference type="InterPro" id="IPR052625">
    <property type="entry name" value="Chl_b_Red"/>
</dbReference>
<reference evidence="1 2" key="1">
    <citation type="submission" date="2020-09" db="EMBL/GenBank/DDBJ databases">
        <title>De no assembly of potato wild relative species, Solanum commersonii.</title>
        <authorList>
            <person name="Cho K."/>
        </authorList>
    </citation>
    <scope>NUCLEOTIDE SEQUENCE [LARGE SCALE GENOMIC DNA]</scope>
    <source>
        <strain evidence="1">LZ3.2</strain>
        <tissue evidence="1">Leaf</tissue>
    </source>
</reference>
<dbReference type="AlphaFoldDB" id="A0A9J5XRX2"/>
<proteinExistence type="predicted"/>
<dbReference type="SUPFAM" id="SSF51735">
    <property type="entry name" value="NAD(P)-binding Rossmann-fold domains"/>
    <property type="match status" value="1"/>
</dbReference>
<dbReference type="PANTHER" id="PTHR24314">
    <property type="entry name" value="NON-SPECIFIC LIPID TRANSFER PROTEIN-RELATED"/>
    <property type="match status" value="1"/>
</dbReference>
<dbReference type="PANTHER" id="PTHR24314:SF15">
    <property type="entry name" value="CHLOROPHYLL(IDE) B REDUCTASE NOL, CHLOROPLASTIC"/>
    <property type="match status" value="1"/>
</dbReference>
<comment type="caution">
    <text evidence="1">The sequence shown here is derived from an EMBL/GenBank/DDBJ whole genome shotgun (WGS) entry which is preliminary data.</text>
</comment>
<dbReference type="Pfam" id="PF00106">
    <property type="entry name" value="adh_short"/>
    <property type="match status" value="1"/>
</dbReference>
<dbReference type="Gene3D" id="3.40.50.720">
    <property type="entry name" value="NAD(P)-binding Rossmann-like Domain"/>
    <property type="match status" value="1"/>
</dbReference>
<dbReference type="PRINTS" id="PR00081">
    <property type="entry name" value="GDHRDH"/>
</dbReference>
<dbReference type="InterPro" id="IPR002347">
    <property type="entry name" value="SDR_fam"/>
</dbReference>
<keyword evidence="2" id="KW-1185">Reference proteome</keyword>
<dbReference type="EMBL" id="JACXVP010000008">
    <property type="protein sequence ID" value="KAG5590295.1"/>
    <property type="molecule type" value="Genomic_DNA"/>
</dbReference>
<dbReference type="GO" id="GO:0015996">
    <property type="term" value="P:chlorophyll catabolic process"/>
    <property type="evidence" value="ECO:0007669"/>
    <property type="project" value="TreeGrafter"/>
</dbReference>
<dbReference type="GO" id="GO:0010304">
    <property type="term" value="P:PSII associated light-harvesting complex II catabolic process"/>
    <property type="evidence" value="ECO:0007669"/>
    <property type="project" value="TreeGrafter"/>
</dbReference>
<protein>
    <submittedName>
        <fullName evidence="1">Uncharacterized protein</fullName>
    </submittedName>
</protein>